<dbReference type="InterPro" id="IPR026713">
    <property type="entry name" value="CRACD-like"/>
</dbReference>
<feature type="compositionally biased region" description="Polar residues" evidence="1">
    <location>
        <begin position="1489"/>
        <end position="1501"/>
    </location>
</feature>
<dbReference type="CTD" id="57481"/>
<feature type="region of interest" description="Disordered" evidence="1">
    <location>
        <begin position="481"/>
        <end position="501"/>
    </location>
</feature>
<feature type="compositionally biased region" description="Basic and acidic residues" evidence="1">
    <location>
        <begin position="259"/>
        <end position="280"/>
    </location>
</feature>
<feature type="compositionally biased region" description="Basic and acidic residues" evidence="1">
    <location>
        <begin position="1502"/>
        <end position="1513"/>
    </location>
</feature>
<feature type="region of interest" description="Disordered" evidence="1">
    <location>
        <begin position="221"/>
        <end position="447"/>
    </location>
</feature>
<feature type="compositionally biased region" description="Low complexity" evidence="1">
    <location>
        <begin position="564"/>
        <end position="578"/>
    </location>
</feature>
<dbReference type="ExpressionAtlas" id="A0A287BQ24">
    <property type="expression patterns" value="baseline and differential"/>
</dbReference>
<evidence type="ECO:0000313" key="2">
    <source>
        <dbReference type="Ensembl" id="ENSSSCP00000058207.1"/>
    </source>
</evidence>
<feature type="compositionally biased region" description="Basic and acidic residues" evidence="1">
    <location>
        <begin position="73"/>
        <end position="85"/>
    </location>
</feature>
<name>A0A287BQ24_PIG</name>
<dbReference type="RefSeq" id="XP_020935852.1">
    <property type="nucleotide sequence ID" value="XM_021080193.1"/>
</dbReference>
<sequence>MLPSRQGAKSVAGSLGGTMAGFYVCLKTPHDFTMAESLSEVSSSMEVLEPSDEGKKKSKFKAFKSFFGKKKKKEPEDAQGERELKPSFSSGNINISSLKQVLESQHIKPRAKSSMGNKSLSYDSIFMVEPELQRSASKICPFLEIQRGRSLQRSLVFRTLPRAGTGSMHGAVFGAGPQYASRSGVWVAGSKITEIPPLHPRQPSISPPLIRSDTISKDLEEISVDDESPKSPQKKVSSHKILTLKKAKPEQEEPSLLVSEKEKSPTKSKEADQKKPKKDNAGPSSQEQSNKTEVYEQKTTDQTAHTDAAGSQGFPLPAAHRRRHGGKGSSTSATSECGSKGRSFKQSSRALGLGDGTGSPPADKTSQDYPFWNLPLEKQDMEQPTPPQTESTTPQEPLAGKDDLGRRNAGTDFKARKASASEPTHEDMEEFPASGPSPCHEDRASGAKKAEARAALLPVVESPLTTQDVIFSVAVEDQVFMDSSHSQSEEEEDASSFDLKSVQFKMKSAQDTYKEKSPRNVLQAFPASTAATAGALAEGGVSAERLPPRSLSQSLGKPKAEAVASDSESTSEAGSGSEQHLAPGYSFQPPKKVKNEQDVFPESKSSAGELSSPKQQRVPRYASRSLGKPRAKAVWSDSESALEVGGGAEQQQAPTHPFQPLRKSKGGQGVVAGSSLVVQRSRSDEQLSPRCASQALREPEDEASTGSNSYIERYNSAGDRSSSEEDLPPTHPSQALGRPKDQKDVSSVSKTGPDVWGVSVEQMPPRNPSQTWVRPQFEQQAGAGPESTAEEWGISIVPLPPRVTSKRLTKPKVESPISSGPEITTSMELPPPRHPSQPQKKPLGEQEISAGPEGTAAEGGISAEPLLPRYHSQPLMRPLAQQQVSAGPESAVAEGSLSREPLPLQVLVQPLTCPIAEQNVFSHLEGVAAEKAILLETLLPKYSPQSLTDPQVQELLPEDTAMEEGMFAQLLPPRCPSQLSVRPKFWPQTVPLDSVSAAAEWSSPGEPMSPRYTSQQPWVSPIFEQQASARPESAANEWGNAMEPVSPCVTSQPLARPIVKQPISAGPEGVAIEGGASPELLPPKPSRSTVKHRVHQMSSFESAAVEVGISGKPPPPKYPAQVVKKANVQEMSSPLESAAAEEGIAQKLVLPGQSFVKFMAQQVFSESPATEEGIYVDPLSTNQPSKSVLRPKAEHQVSSGWESGSIEGDLSLKQVPTPSPVESLERPEGLQEVCSHSGSAPVTWSSSKEPLPPRHLAQALGKPQYQQDIASVSEEWKSSKEQLPGRRPVPAKDEAESQPQTFSAGPGSAPVELGSSEEHLPPRHPFQALADLEHKQQAYSSSTSTATEGTVFERSSSCWSLPRAPASPNKSKKHSQSFEDLVKTVPTPATKPVKVAVAPAWQTPTAGATYSNEEVLESGDQSTSHSNSSTNGAEVENLFGIRLRKTCSSQESEKQDFAKLPSPSSGPVSSSTEREQHIKKRASKGLLGTAQNLPAVSSSAERPQRRPKSESVAKKQPAHRTPGKAPGRQSDFATSEPSWMTTVKQRQGSSQANLPTKEPKTKSRDGAKAETKEPKHGRAGLANENKPRRTLTSDVNRQEKMARMKPLKTIKTGFEDEKIVHVPSVEEETRKCSTLPAVLQQPVEPAEPVWFSLAKKKAKAWSHIAEIMQ</sequence>
<dbReference type="OMA" id="KFQPQMS"/>
<feature type="region of interest" description="Disordered" evidence="1">
    <location>
        <begin position="532"/>
        <end position="862"/>
    </location>
</feature>
<feature type="region of interest" description="Disordered" evidence="1">
    <location>
        <begin position="1398"/>
        <end position="1609"/>
    </location>
</feature>
<dbReference type="GlyGen" id="A0A287BQ24">
    <property type="glycosylation" value="1 site"/>
</dbReference>
<feature type="compositionally biased region" description="Basic residues" evidence="1">
    <location>
        <begin position="232"/>
        <end position="246"/>
    </location>
</feature>
<keyword evidence="3" id="KW-1185">Reference proteome</keyword>
<feature type="compositionally biased region" description="Polar residues" evidence="1">
    <location>
        <begin position="1402"/>
        <end position="1412"/>
    </location>
</feature>
<dbReference type="FunCoup" id="A0A287BQ24">
    <property type="interactions" value="44"/>
</dbReference>
<reference evidence="2" key="4">
    <citation type="submission" date="2025-09" db="UniProtKB">
        <authorList>
            <consortium name="Ensembl"/>
        </authorList>
    </citation>
    <scope>IDENTIFICATION</scope>
</reference>
<dbReference type="Ensembl" id="ENSSSCT00000061255.3">
    <property type="protein sequence ID" value="ENSSSCP00000058207.1"/>
    <property type="gene ID" value="ENSSSCG00000040820.3"/>
</dbReference>
<dbReference type="GeneTree" id="ENSGT00940000164744"/>
<feature type="compositionally biased region" description="Polar residues" evidence="1">
    <location>
        <begin position="816"/>
        <end position="827"/>
    </location>
</feature>
<proteinExistence type="predicted"/>
<dbReference type="GeneID" id="100518589"/>
<evidence type="ECO:0000256" key="1">
    <source>
        <dbReference type="SAM" id="MobiDB-lite"/>
    </source>
</evidence>
<organism evidence="2 3">
    <name type="scientific">Sus scrofa</name>
    <name type="common">Pig</name>
    <dbReference type="NCBI Taxonomy" id="9823"/>
    <lineage>
        <taxon>Eukaryota</taxon>
        <taxon>Metazoa</taxon>
        <taxon>Chordata</taxon>
        <taxon>Craniata</taxon>
        <taxon>Vertebrata</taxon>
        <taxon>Euteleostomi</taxon>
        <taxon>Mammalia</taxon>
        <taxon>Eutheria</taxon>
        <taxon>Laurasiatheria</taxon>
        <taxon>Artiodactyla</taxon>
        <taxon>Suina</taxon>
        <taxon>Suidae</taxon>
        <taxon>Sus</taxon>
    </lineage>
</organism>
<feature type="compositionally biased region" description="Polar residues" evidence="1">
    <location>
        <begin position="1531"/>
        <end position="1554"/>
    </location>
</feature>
<dbReference type="InParanoid" id="A0A287BQ24"/>
<dbReference type="KEGG" id="ssc:100518589"/>
<feature type="compositionally biased region" description="Basic and acidic residues" evidence="1">
    <location>
        <begin position="1274"/>
        <end position="1295"/>
    </location>
</feature>
<gene>
    <name evidence="2" type="primary">KIAA1210</name>
</gene>
<feature type="compositionally biased region" description="Low complexity" evidence="1">
    <location>
        <begin position="1340"/>
        <end position="1350"/>
    </location>
</feature>
<feature type="compositionally biased region" description="Low complexity" evidence="1">
    <location>
        <begin position="1461"/>
        <end position="1471"/>
    </location>
</feature>
<reference evidence="3" key="1">
    <citation type="submission" date="2009-11" db="EMBL/GenBank/DDBJ databases">
        <authorList>
            <consortium name="Porcine genome sequencing project"/>
        </authorList>
    </citation>
    <scope>NUCLEOTIDE SEQUENCE [LARGE SCALE GENOMIC DNA]</scope>
    <source>
        <strain evidence="3">Duroc</strain>
    </source>
</reference>
<dbReference type="Proteomes" id="UP000008227">
    <property type="component" value="Chromosome X"/>
</dbReference>
<feature type="region of interest" description="Disordered" evidence="1">
    <location>
        <begin position="1175"/>
        <end position="1380"/>
    </location>
</feature>
<feature type="region of interest" description="Disordered" evidence="1">
    <location>
        <begin position="69"/>
        <end position="91"/>
    </location>
</feature>
<dbReference type="PANTHER" id="PTHR47743">
    <property type="entry name" value="KIAA1210 / KIAA1211 FAMILY MEMBER"/>
    <property type="match status" value="1"/>
</dbReference>
<feature type="compositionally biased region" description="Polar residues" evidence="1">
    <location>
        <begin position="1419"/>
        <end position="1432"/>
    </location>
</feature>
<feature type="compositionally biased region" description="Low complexity" evidence="1">
    <location>
        <begin position="388"/>
        <end position="397"/>
    </location>
</feature>
<feature type="compositionally biased region" description="Polar residues" evidence="1">
    <location>
        <begin position="1234"/>
        <end position="1248"/>
    </location>
</feature>
<evidence type="ECO:0000313" key="3">
    <source>
        <dbReference type="Proteomes" id="UP000008227"/>
    </source>
</evidence>
<dbReference type="PANTHER" id="PTHR47743:SF2">
    <property type="entry name" value="ACROSOMAL PROTEIN KIAA1210"/>
    <property type="match status" value="1"/>
</dbReference>
<accession>A0A287BQ24</accession>
<feature type="compositionally biased region" description="Polar residues" evidence="1">
    <location>
        <begin position="282"/>
        <end position="292"/>
    </location>
</feature>
<protein>
    <submittedName>
        <fullName evidence="2">KIAA1210</fullName>
    </submittedName>
</protein>
<reference evidence="2" key="2">
    <citation type="journal article" date="2020" name="Gigascience">
        <title>An improved pig reference genome sequence to enable pig genetics and genomics research.</title>
        <authorList>
            <person name="Warr A."/>
            <person name="Affara N."/>
            <person name="Aken B."/>
            <person name="Beiki H."/>
            <person name="Bickhart D.M."/>
            <person name="Billis K."/>
            <person name="Chow W."/>
            <person name="Eory L."/>
            <person name="Finlayson H.A."/>
            <person name="Flicek P."/>
            <person name="Giron C.G."/>
            <person name="Griffin D.K."/>
            <person name="Hall R."/>
            <person name="Hannum G."/>
            <person name="Hourlier T."/>
            <person name="Howe K."/>
            <person name="Hume D.A."/>
            <person name="Izuogu O."/>
            <person name="Kim K."/>
            <person name="Koren S."/>
            <person name="Liu H."/>
            <person name="Manchanda N."/>
            <person name="Martin F.J."/>
            <person name="Nonneman D.J."/>
            <person name="O'Connor R.E."/>
            <person name="Phillippy A.M."/>
            <person name="Rohrer G.A."/>
            <person name="Rosen B.D."/>
            <person name="Rund L.A."/>
            <person name="Sargent C.A."/>
            <person name="Schook L.B."/>
            <person name="Schroeder S.G."/>
            <person name="Schwartz A.S."/>
            <person name="Skinner B.M."/>
            <person name="Talbot R."/>
            <person name="Tseng E."/>
            <person name="Tuggle C.K."/>
            <person name="Watson M."/>
            <person name="Smith T.P.L."/>
            <person name="Archibald A.L."/>
        </authorList>
    </citation>
    <scope>NUCLEOTIDE SEQUENCE [LARGE SCALE GENOMIC DNA]</scope>
    <source>
        <strain evidence="2">Duroc</strain>
    </source>
</reference>
<feature type="compositionally biased region" description="Basic and acidic residues" evidence="1">
    <location>
        <begin position="1557"/>
        <end position="1576"/>
    </location>
</feature>
<feature type="compositionally biased region" description="Polar residues" evidence="1">
    <location>
        <begin position="603"/>
        <end position="615"/>
    </location>
</feature>
<dbReference type="Bgee" id="ENSSSCG00000040820">
    <property type="expression patterns" value="Expressed in testis and 13 other cell types or tissues"/>
</dbReference>
<dbReference type="STRING" id="9823.ENSSSCP00000058207"/>
<feature type="compositionally biased region" description="Polar residues" evidence="1">
    <location>
        <begin position="768"/>
        <end position="779"/>
    </location>
</feature>
<dbReference type="OrthoDB" id="8869651at2759"/>
<reference evidence="2" key="3">
    <citation type="submission" date="2025-08" db="UniProtKB">
        <authorList>
            <consortium name="Ensembl"/>
        </authorList>
    </citation>
    <scope>IDENTIFICATION</scope>
</reference>